<feature type="compositionally biased region" description="Basic and acidic residues" evidence="1">
    <location>
        <begin position="1"/>
        <end position="19"/>
    </location>
</feature>
<evidence type="ECO:0000256" key="1">
    <source>
        <dbReference type="SAM" id="MobiDB-lite"/>
    </source>
</evidence>
<feature type="compositionally biased region" description="Basic and acidic residues" evidence="1">
    <location>
        <begin position="258"/>
        <end position="281"/>
    </location>
</feature>
<gene>
    <name evidence="2" type="ORF">GALL_521060</name>
</gene>
<reference evidence="2" key="1">
    <citation type="submission" date="2016-10" db="EMBL/GenBank/DDBJ databases">
        <title>Sequence of Gallionella enrichment culture.</title>
        <authorList>
            <person name="Poehlein A."/>
            <person name="Muehling M."/>
            <person name="Daniel R."/>
        </authorList>
    </citation>
    <scope>NUCLEOTIDE SEQUENCE</scope>
</reference>
<feature type="region of interest" description="Disordered" evidence="1">
    <location>
        <begin position="1"/>
        <end position="183"/>
    </location>
</feature>
<protein>
    <submittedName>
        <fullName evidence="2">Uncharacterized protein</fullName>
    </submittedName>
</protein>
<feature type="compositionally biased region" description="Basic residues" evidence="1">
    <location>
        <begin position="152"/>
        <end position="164"/>
    </location>
</feature>
<name>A0A1J5P560_9ZZZZ</name>
<sequence>MVRPRELKNDTAHRIRPDRPCPAGWHPRGRSVPAGRRQHGQPATRRPGRRGHQDRGPETRRSVAGMARERPVAALESLCSEQEKPGDRPASARRPRRPAGPAGHQPYPDRELPPRHAGKNGPGTGCSARPQPRTDHRAHHRIRAGRPLSRPPRLRHAGGSHVRIRRQERLRRPPARAAAAGAGRYGIRPLRRLCRYGRPARGGTRRTRTSHRSAAAGTDDLRSGAGRRQLSRDGGETRPHRQPVADNLPAQRLWHQRRSGDRDFRLHPGDGRTAVSRDRPAGCHRRPQVQDEYRSGAQHRSLRRHRRRLDRPAHTAGGDGGVRGRRSHRNPDLRNRPVAG</sequence>
<dbReference type="EMBL" id="MLJW01006683">
    <property type="protein sequence ID" value="OIQ66326.1"/>
    <property type="molecule type" value="Genomic_DNA"/>
</dbReference>
<feature type="compositionally biased region" description="Basic residues" evidence="1">
    <location>
        <begin position="300"/>
        <end position="309"/>
    </location>
</feature>
<feature type="compositionally biased region" description="Basic and acidic residues" evidence="1">
    <location>
        <begin position="230"/>
        <end position="239"/>
    </location>
</feature>
<feature type="compositionally biased region" description="Basic and acidic residues" evidence="1">
    <location>
        <begin position="51"/>
        <end position="71"/>
    </location>
</feature>
<proteinExistence type="predicted"/>
<feature type="compositionally biased region" description="Basic and acidic residues" evidence="1">
    <location>
        <begin position="329"/>
        <end position="340"/>
    </location>
</feature>
<dbReference type="AlphaFoldDB" id="A0A1J5P560"/>
<feature type="region of interest" description="Disordered" evidence="1">
    <location>
        <begin position="196"/>
        <end position="340"/>
    </location>
</feature>
<evidence type="ECO:0000313" key="2">
    <source>
        <dbReference type="EMBL" id="OIQ66326.1"/>
    </source>
</evidence>
<accession>A0A1J5P560</accession>
<organism evidence="2">
    <name type="scientific">mine drainage metagenome</name>
    <dbReference type="NCBI Taxonomy" id="410659"/>
    <lineage>
        <taxon>unclassified sequences</taxon>
        <taxon>metagenomes</taxon>
        <taxon>ecological metagenomes</taxon>
    </lineage>
</organism>
<comment type="caution">
    <text evidence="2">The sequence shown here is derived from an EMBL/GenBank/DDBJ whole genome shotgun (WGS) entry which is preliminary data.</text>
</comment>